<evidence type="ECO:0000256" key="4">
    <source>
        <dbReference type="SAM" id="Phobius"/>
    </source>
</evidence>
<dbReference type="InterPro" id="IPR023186">
    <property type="entry name" value="IUNH"/>
</dbReference>
<comment type="similarity">
    <text evidence="1">Belongs to the IUNH family.</text>
</comment>
<evidence type="ECO:0000256" key="1">
    <source>
        <dbReference type="ARBA" id="ARBA00009176"/>
    </source>
</evidence>
<dbReference type="STRING" id="5762.D2VEH1"/>
<dbReference type="KEGG" id="ngr:NAEGRDRAFT_48896"/>
<evidence type="ECO:0000256" key="3">
    <source>
        <dbReference type="ARBA" id="ARBA00023295"/>
    </source>
</evidence>
<dbReference type="InterPro" id="IPR036452">
    <property type="entry name" value="Ribo_hydro-like"/>
</dbReference>
<keyword evidence="2" id="KW-0378">Hydrolase</keyword>
<dbReference type="GeneID" id="8848334"/>
<dbReference type="Pfam" id="PF01156">
    <property type="entry name" value="IU_nuc_hydro"/>
    <property type="match status" value="1"/>
</dbReference>
<dbReference type="InParanoid" id="D2VEH1"/>
<sequence>MKEINYVQVENDSSDAAAVGYYMSGQSEFSDGMEKRGLIQVVLVVGASLLVMVALGIILGVSFGVSKRNERKLDSLSEYLWIDSDVGMDDIFAIQVLLIHLNNQKSLQQNNLLILSSLSSVHGMTPNATIGKEIIANMLKTNTLSSISKDRSFKIEKGSNFGLKDNLQKFRFEDADWYSNVDQRQTEFLQKTGFALKNQLIDRSKEGEETFHLEPTFSHLNNQVTQLEFLPDNSLTILAIGPLTNIALWIRNNPTKLEMFKRKVRRIVSMGGNSLFNGNRDMEWNYHCDAKSVQVVMQIFSEKFFMIGLDVANEEAISSEQLTNLKQLLFNKKGKSNTASLLSDLLTINPVSCTYDPITASFLIRPELFTFEQVKVNIDLSSVVNSTTEFAGRVYKDSSSSGIQINVANSFNTTMYYNLLHSLFSSL</sequence>
<feature type="domain" description="Inosine/uridine-preferring nucleoside hydrolase" evidence="5">
    <location>
        <begin position="80"/>
        <end position="415"/>
    </location>
</feature>
<evidence type="ECO:0000313" key="7">
    <source>
        <dbReference type="Proteomes" id="UP000006671"/>
    </source>
</evidence>
<accession>D2VEH1</accession>
<protein>
    <submittedName>
        <fullName evidence="6">Predicted protein</fullName>
    </submittedName>
</protein>
<dbReference type="RefSeq" id="XP_002677620.1">
    <property type="nucleotide sequence ID" value="XM_002677574.1"/>
</dbReference>
<dbReference type="Proteomes" id="UP000006671">
    <property type="component" value="Unassembled WGS sequence"/>
</dbReference>
<reference evidence="6 7" key="1">
    <citation type="journal article" date="2010" name="Cell">
        <title>The genome of Naegleria gruberi illuminates early eukaryotic versatility.</title>
        <authorList>
            <person name="Fritz-Laylin L.K."/>
            <person name="Prochnik S.E."/>
            <person name="Ginger M.L."/>
            <person name="Dacks J.B."/>
            <person name="Carpenter M.L."/>
            <person name="Field M.C."/>
            <person name="Kuo A."/>
            <person name="Paredez A."/>
            <person name="Chapman J."/>
            <person name="Pham J."/>
            <person name="Shu S."/>
            <person name="Neupane R."/>
            <person name="Cipriano M."/>
            <person name="Mancuso J."/>
            <person name="Tu H."/>
            <person name="Salamov A."/>
            <person name="Lindquist E."/>
            <person name="Shapiro H."/>
            <person name="Lucas S."/>
            <person name="Grigoriev I.V."/>
            <person name="Cande W.Z."/>
            <person name="Fulton C."/>
            <person name="Rokhsar D.S."/>
            <person name="Dawson S.C."/>
        </authorList>
    </citation>
    <scope>NUCLEOTIDE SEQUENCE [LARGE SCALE GENOMIC DNA]</scope>
    <source>
        <strain evidence="6 7">NEG-M</strain>
    </source>
</reference>
<evidence type="ECO:0000256" key="2">
    <source>
        <dbReference type="ARBA" id="ARBA00022801"/>
    </source>
</evidence>
<dbReference type="VEuPathDB" id="AmoebaDB:NAEGRDRAFT_48896"/>
<dbReference type="PANTHER" id="PTHR12304">
    <property type="entry name" value="INOSINE-URIDINE PREFERRING NUCLEOSIDE HYDROLASE"/>
    <property type="match status" value="1"/>
</dbReference>
<dbReference type="InterPro" id="IPR001910">
    <property type="entry name" value="Inosine/uridine_hydrolase_dom"/>
</dbReference>
<evidence type="ECO:0000313" key="6">
    <source>
        <dbReference type="EMBL" id="EFC44876.1"/>
    </source>
</evidence>
<evidence type="ECO:0000259" key="5">
    <source>
        <dbReference type="Pfam" id="PF01156"/>
    </source>
</evidence>
<dbReference type="EMBL" id="GG738866">
    <property type="protein sequence ID" value="EFC44876.1"/>
    <property type="molecule type" value="Genomic_DNA"/>
</dbReference>
<keyword evidence="4" id="KW-1133">Transmembrane helix</keyword>
<dbReference type="OrthoDB" id="432381at2759"/>
<dbReference type="PANTHER" id="PTHR12304:SF4">
    <property type="entry name" value="URIDINE NUCLEOSIDASE"/>
    <property type="match status" value="1"/>
</dbReference>
<gene>
    <name evidence="6" type="ORF">NAEGRDRAFT_48896</name>
</gene>
<keyword evidence="3" id="KW-0326">Glycosidase</keyword>
<dbReference type="OMA" id="DINPASC"/>
<dbReference type="GO" id="GO:0005829">
    <property type="term" value="C:cytosol"/>
    <property type="evidence" value="ECO:0007669"/>
    <property type="project" value="TreeGrafter"/>
</dbReference>
<keyword evidence="7" id="KW-1185">Reference proteome</keyword>
<organism evidence="7">
    <name type="scientific">Naegleria gruberi</name>
    <name type="common">Amoeba</name>
    <dbReference type="NCBI Taxonomy" id="5762"/>
    <lineage>
        <taxon>Eukaryota</taxon>
        <taxon>Discoba</taxon>
        <taxon>Heterolobosea</taxon>
        <taxon>Tetramitia</taxon>
        <taxon>Eutetramitia</taxon>
        <taxon>Vahlkampfiidae</taxon>
        <taxon>Naegleria</taxon>
    </lineage>
</organism>
<name>D2VEH1_NAEGR</name>
<dbReference type="Gene3D" id="3.90.245.10">
    <property type="entry name" value="Ribonucleoside hydrolase-like"/>
    <property type="match status" value="1"/>
</dbReference>
<dbReference type="GO" id="GO:0008477">
    <property type="term" value="F:purine nucleosidase activity"/>
    <property type="evidence" value="ECO:0007669"/>
    <property type="project" value="TreeGrafter"/>
</dbReference>
<feature type="transmembrane region" description="Helical" evidence="4">
    <location>
        <begin position="38"/>
        <end position="65"/>
    </location>
</feature>
<proteinExistence type="inferred from homology"/>
<dbReference type="SUPFAM" id="SSF53590">
    <property type="entry name" value="Nucleoside hydrolase"/>
    <property type="match status" value="1"/>
</dbReference>
<dbReference type="FunCoup" id="D2VEH1">
    <property type="interactions" value="201"/>
</dbReference>
<keyword evidence="4" id="KW-0472">Membrane</keyword>
<dbReference type="GO" id="GO:0006152">
    <property type="term" value="P:purine nucleoside catabolic process"/>
    <property type="evidence" value="ECO:0007669"/>
    <property type="project" value="TreeGrafter"/>
</dbReference>
<dbReference type="AlphaFoldDB" id="D2VEH1"/>
<keyword evidence="4" id="KW-0812">Transmembrane</keyword>